<feature type="domain" description="ABC transporter" evidence="5">
    <location>
        <begin position="6"/>
        <end position="225"/>
    </location>
</feature>
<dbReference type="SMART" id="SM00382">
    <property type="entry name" value="AAA"/>
    <property type="match status" value="1"/>
</dbReference>
<dbReference type="PROSITE" id="PS50893">
    <property type="entry name" value="ABC_TRANSPORTER_2"/>
    <property type="match status" value="1"/>
</dbReference>
<dbReference type="InterPro" id="IPR003439">
    <property type="entry name" value="ABC_transporter-like_ATP-bd"/>
</dbReference>
<dbReference type="PANTHER" id="PTHR24220:SF689">
    <property type="entry name" value="LIPOPROTEIN-RELEASING SYSTEM ATP-BINDING PROTEIN LOLD"/>
    <property type="match status" value="1"/>
</dbReference>
<comment type="similarity">
    <text evidence="1">Belongs to the ABC transporter superfamily.</text>
</comment>
<dbReference type="GO" id="GO:0016887">
    <property type="term" value="F:ATP hydrolysis activity"/>
    <property type="evidence" value="ECO:0007669"/>
    <property type="project" value="InterPro"/>
</dbReference>
<protein>
    <submittedName>
        <fullName evidence="6">ABC transporter ATP-binding protein</fullName>
    </submittedName>
</protein>
<keyword evidence="3" id="KW-0547">Nucleotide-binding</keyword>
<dbReference type="PANTHER" id="PTHR24220">
    <property type="entry name" value="IMPORT ATP-BINDING PROTEIN"/>
    <property type="match status" value="1"/>
</dbReference>
<evidence type="ECO:0000313" key="6">
    <source>
        <dbReference type="EMBL" id="NNG40046.1"/>
    </source>
</evidence>
<organism evidence="6 7">
    <name type="scientific">Flexivirga aerilata</name>
    <dbReference type="NCBI Taxonomy" id="1656889"/>
    <lineage>
        <taxon>Bacteria</taxon>
        <taxon>Bacillati</taxon>
        <taxon>Actinomycetota</taxon>
        <taxon>Actinomycetes</taxon>
        <taxon>Micrococcales</taxon>
        <taxon>Dermacoccaceae</taxon>
        <taxon>Flexivirga</taxon>
    </lineage>
</organism>
<dbReference type="InterPro" id="IPR027417">
    <property type="entry name" value="P-loop_NTPase"/>
</dbReference>
<evidence type="ECO:0000259" key="5">
    <source>
        <dbReference type="PROSITE" id="PS50893"/>
    </source>
</evidence>
<dbReference type="GO" id="GO:0022857">
    <property type="term" value="F:transmembrane transporter activity"/>
    <property type="evidence" value="ECO:0007669"/>
    <property type="project" value="TreeGrafter"/>
</dbReference>
<dbReference type="InterPro" id="IPR017871">
    <property type="entry name" value="ABC_transporter-like_CS"/>
</dbReference>
<name>A0A849AKI3_9MICO</name>
<gene>
    <name evidence="6" type="ORF">HJ588_12315</name>
</gene>
<proteinExistence type="inferred from homology"/>
<evidence type="ECO:0000313" key="7">
    <source>
        <dbReference type="Proteomes" id="UP000557772"/>
    </source>
</evidence>
<dbReference type="InterPro" id="IPR017911">
    <property type="entry name" value="MacB-like_ATP-bd"/>
</dbReference>
<dbReference type="Gene3D" id="3.40.50.300">
    <property type="entry name" value="P-loop containing nucleotide triphosphate hydrolases"/>
    <property type="match status" value="1"/>
</dbReference>
<dbReference type="InterPro" id="IPR015854">
    <property type="entry name" value="ABC_transpr_LolD-like"/>
</dbReference>
<dbReference type="GO" id="GO:0005886">
    <property type="term" value="C:plasma membrane"/>
    <property type="evidence" value="ECO:0007669"/>
    <property type="project" value="TreeGrafter"/>
</dbReference>
<evidence type="ECO:0000256" key="4">
    <source>
        <dbReference type="ARBA" id="ARBA00022840"/>
    </source>
</evidence>
<dbReference type="InterPro" id="IPR003593">
    <property type="entry name" value="AAA+_ATPase"/>
</dbReference>
<sequence length="226" mass="23436">MTDQILDAVDIRKRFHGPAGAVEVLDGVSLAVRSGEVVALVGRSGSGKSTLLNILGTLARPDGGRVTLGTTSCGDLSDAAAARLRRTRIGFVFQAGNLLPQLTARQNVALPYAAGIRAGRGPAADLLAGVGLADRLDHRPSQLSAGQQQRVALARALVNSPDLLLADEPTGSLDEETEVQMLDLLRTVAADGKAVLVVTHSDAVARSADRVLRIDAGHLVATESLS</sequence>
<dbReference type="PROSITE" id="PS00211">
    <property type="entry name" value="ABC_TRANSPORTER_1"/>
    <property type="match status" value="1"/>
</dbReference>
<dbReference type="RefSeq" id="WP_171155985.1">
    <property type="nucleotide sequence ID" value="NZ_JABENB010000002.1"/>
</dbReference>
<keyword evidence="7" id="KW-1185">Reference proteome</keyword>
<dbReference type="AlphaFoldDB" id="A0A849AKI3"/>
<dbReference type="Proteomes" id="UP000557772">
    <property type="component" value="Unassembled WGS sequence"/>
</dbReference>
<keyword evidence="2" id="KW-0813">Transport</keyword>
<reference evidence="6 7" key="1">
    <citation type="submission" date="2020-05" db="EMBL/GenBank/DDBJ databases">
        <title>Flexivirga sp. ID2601S isolated from air conditioner.</title>
        <authorList>
            <person name="Kim D.H."/>
        </authorList>
    </citation>
    <scope>NUCLEOTIDE SEQUENCE [LARGE SCALE GENOMIC DNA]</scope>
    <source>
        <strain evidence="6 7">ID2601S</strain>
    </source>
</reference>
<evidence type="ECO:0000256" key="3">
    <source>
        <dbReference type="ARBA" id="ARBA00022741"/>
    </source>
</evidence>
<comment type="caution">
    <text evidence="6">The sequence shown here is derived from an EMBL/GenBank/DDBJ whole genome shotgun (WGS) entry which is preliminary data.</text>
</comment>
<evidence type="ECO:0000256" key="2">
    <source>
        <dbReference type="ARBA" id="ARBA00022448"/>
    </source>
</evidence>
<evidence type="ECO:0000256" key="1">
    <source>
        <dbReference type="ARBA" id="ARBA00005417"/>
    </source>
</evidence>
<keyword evidence="4 6" id="KW-0067">ATP-binding</keyword>
<dbReference type="CDD" id="cd03255">
    <property type="entry name" value="ABC_MJ0796_LolCDE_FtsE"/>
    <property type="match status" value="1"/>
</dbReference>
<accession>A0A849AKI3</accession>
<dbReference type="Pfam" id="PF00005">
    <property type="entry name" value="ABC_tran"/>
    <property type="match status" value="1"/>
</dbReference>
<dbReference type="GO" id="GO:0005524">
    <property type="term" value="F:ATP binding"/>
    <property type="evidence" value="ECO:0007669"/>
    <property type="project" value="UniProtKB-KW"/>
</dbReference>
<dbReference type="EMBL" id="JABENB010000002">
    <property type="protein sequence ID" value="NNG40046.1"/>
    <property type="molecule type" value="Genomic_DNA"/>
</dbReference>
<dbReference type="SUPFAM" id="SSF52540">
    <property type="entry name" value="P-loop containing nucleoside triphosphate hydrolases"/>
    <property type="match status" value="1"/>
</dbReference>